<reference evidence="1 2" key="1">
    <citation type="journal article" date="2012" name="Plant Cell">
        <title>Genome comparison of barley and maize smut fungi reveals targeted loss of RNA silencing components and species-specific presence of transposable elements.</title>
        <authorList>
            <person name="Laurie J.D."/>
            <person name="Ali S."/>
            <person name="Linning R."/>
            <person name="Mannhaupt G."/>
            <person name="Wong P."/>
            <person name="Gueldener U."/>
            <person name="Muensterkoetter M."/>
            <person name="Moore R."/>
            <person name="Kahmann R."/>
            <person name="Bakkeren G."/>
            <person name="Schirawski J."/>
        </authorList>
    </citation>
    <scope>NUCLEOTIDE SEQUENCE [LARGE SCALE GENOMIC DNA]</scope>
    <source>
        <strain evidence="2">Uh4875-4</strain>
    </source>
</reference>
<evidence type="ECO:0000313" key="1">
    <source>
        <dbReference type="EMBL" id="CCF48784.1"/>
    </source>
</evidence>
<name>I2FPE1_USTHO</name>
<dbReference type="AlphaFoldDB" id="I2FPE1"/>
<dbReference type="EMBL" id="CAGI01000137">
    <property type="protein sequence ID" value="CCF48784.1"/>
    <property type="molecule type" value="Genomic_DNA"/>
</dbReference>
<keyword evidence="2" id="KW-1185">Reference proteome</keyword>
<dbReference type="Proteomes" id="UP000006174">
    <property type="component" value="Unassembled WGS sequence"/>
</dbReference>
<proteinExistence type="predicted"/>
<gene>
    <name evidence="1" type="ORF">UHOR_13383</name>
</gene>
<evidence type="ECO:0000313" key="2">
    <source>
        <dbReference type="Proteomes" id="UP000006174"/>
    </source>
</evidence>
<protein>
    <submittedName>
        <fullName evidence="1">Uncharacterized protein</fullName>
    </submittedName>
</protein>
<comment type="caution">
    <text evidence="1">The sequence shown here is derived from an EMBL/GenBank/DDBJ whole genome shotgun (WGS) entry which is preliminary data.</text>
</comment>
<organism evidence="1 2">
    <name type="scientific">Ustilago hordei</name>
    <name type="common">Barley covered smut fungus</name>
    <dbReference type="NCBI Taxonomy" id="120017"/>
    <lineage>
        <taxon>Eukaryota</taxon>
        <taxon>Fungi</taxon>
        <taxon>Dikarya</taxon>
        <taxon>Basidiomycota</taxon>
        <taxon>Ustilaginomycotina</taxon>
        <taxon>Ustilaginomycetes</taxon>
        <taxon>Ustilaginales</taxon>
        <taxon>Ustilaginaceae</taxon>
        <taxon>Ustilago</taxon>
    </lineage>
</organism>
<accession>I2FPE1</accession>
<sequence length="137" mass="15652">MTGYGNKCDSAVPDSNCISSDRSQIISALPHSLSDRFHPIRPIRRHIDSCHFSCPAESLSSALPSHHHLTLTQAPPRYYATFNHPWPLRPRLGTRKRLSHELGNLTFLMLRSLFPRVVRVRGSQTLTSRWDMLNDHT</sequence>
<dbReference type="HOGENOM" id="CLU_1866639_0_0_1"/>